<evidence type="ECO:0008006" key="3">
    <source>
        <dbReference type="Google" id="ProtNLM"/>
    </source>
</evidence>
<reference evidence="2" key="1">
    <citation type="journal article" date="2019" name="Int. J. Syst. Evol. Microbiol.">
        <title>The Global Catalogue of Microorganisms (GCM) 10K type strain sequencing project: providing services to taxonomists for standard genome sequencing and annotation.</title>
        <authorList>
            <consortium name="The Broad Institute Genomics Platform"/>
            <consortium name="The Broad Institute Genome Sequencing Center for Infectious Disease"/>
            <person name="Wu L."/>
            <person name="Ma J."/>
        </authorList>
    </citation>
    <scope>NUCLEOTIDE SEQUENCE [LARGE SCALE GENOMIC DNA]</scope>
    <source>
        <strain evidence="2">CCUG 63246</strain>
    </source>
</reference>
<dbReference type="RefSeq" id="WP_311935021.1">
    <property type="nucleotide sequence ID" value="NZ_JAVSCK010000001.1"/>
</dbReference>
<evidence type="ECO:0000313" key="2">
    <source>
        <dbReference type="Proteomes" id="UP001597163"/>
    </source>
</evidence>
<keyword evidence="2" id="KW-1185">Reference proteome</keyword>
<accession>A0ABW3R706</accession>
<evidence type="ECO:0000313" key="1">
    <source>
        <dbReference type="EMBL" id="MFD1160864.1"/>
    </source>
</evidence>
<sequence length="69" mass="7947">MKNTIPLIFILSLLIVCCGKEDLPIDPKKDILGKWELIQQRTSLENILDVEPIGYTEFLGENSYTFYNV</sequence>
<dbReference type="Proteomes" id="UP001597163">
    <property type="component" value="Unassembled WGS sequence"/>
</dbReference>
<name>A0ABW3R706_9FLAO</name>
<comment type="caution">
    <text evidence="1">The sequence shown here is derived from an EMBL/GenBank/DDBJ whole genome shotgun (WGS) entry which is preliminary data.</text>
</comment>
<proteinExistence type="predicted"/>
<dbReference type="EMBL" id="JBHTLJ010000001">
    <property type="protein sequence ID" value="MFD1160864.1"/>
    <property type="molecule type" value="Genomic_DNA"/>
</dbReference>
<gene>
    <name evidence="1" type="ORF">ACFQ2E_00455</name>
</gene>
<organism evidence="1 2">
    <name type="scientific">Hwangdonia seohaensis</name>
    <dbReference type="NCBI Taxonomy" id="1240727"/>
    <lineage>
        <taxon>Bacteria</taxon>
        <taxon>Pseudomonadati</taxon>
        <taxon>Bacteroidota</taxon>
        <taxon>Flavobacteriia</taxon>
        <taxon>Flavobacteriales</taxon>
        <taxon>Flavobacteriaceae</taxon>
        <taxon>Hwangdonia</taxon>
    </lineage>
</organism>
<protein>
    <recommendedName>
        <fullName evidence="3">Lipocalin-like domain-containing protein</fullName>
    </recommendedName>
</protein>